<evidence type="ECO:0000256" key="3">
    <source>
        <dbReference type="ARBA" id="ARBA00004964"/>
    </source>
</evidence>
<dbReference type="GO" id="GO:0005978">
    <property type="term" value="P:glycogen biosynthetic process"/>
    <property type="evidence" value="ECO:0007669"/>
    <property type="project" value="UniProtKB-UniRule"/>
</dbReference>
<feature type="domain" description="Starch synthase catalytic" evidence="10">
    <location>
        <begin position="8"/>
        <end position="256"/>
    </location>
</feature>
<dbReference type="EMBL" id="JARGDL010000013">
    <property type="protein sequence ID" value="MDF1612417.1"/>
    <property type="molecule type" value="Genomic_DNA"/>
</dbReference>
<comment type="caution">
    <text evidence="11">The sequence shown here is derived from an EMBL/GenBank/DDBJ whole genome shotgun (WGS) entry which is preliminary data.</text>
</comment>
<keyword evidence="7 8" id="KW-0320">Glycogen biosynthesis</keyword>
<evidence type="ECO:0000256" key="4">
    <source>
        <dbReference type="ARBA" id="ARBA00010281"/>
    </source>
</evidence>
<comment type="similarity">
    <text evidence="4 8">Belongs to the glycosyltransferase 1 family. Bacterial/plant glycogen synthase subfamily.</text>
</comment>
<protein>
    <recommendedName>
        <fullName evidence="8">Glycogen synthase</fullName>
        <ecNumber evidence="8">2.4.1.21</ecNumber>
    </recommendedName>
    <alternativeName>
        <fullName evidence="8">Starch [bacterial glycogen] synthase</fullName>
    </alternativeName>
</protein>
<dbReference type="Pfam" id="PF00534">
    <property type="entry name" value="Glycos_transf_1"/>
    <property type="match status" value="1"/>
</dbReference>
<sequence length="497" mass="56921">MPPGKKLNILFVTSEVYPFIKTGGLADVSSALPQKLQELGHVVRLVVPKYGAIDERKFKIHEVVRLKDIPIKIGEKDVTFSLRSSFLIGPKTRVQIYYLDNHEYFGSRHSLYSDPLTNEDYPDNDERFILLARSVFELIQRLLWIPDVIHLNDWQCGMVAPYLRALMDKDPNLKNIKILFTIHNLGFQGIFPKSTFEKTGLPKEFNSEKGILHKGDVNFLKAGLVYSDMINTVSETYAKEICTIKEIAQSLDGVLSKRKKDVYGIVNGIDNSVWNPETDNKIAQKYSFKTLDKKIENKKALADNFNFEFKKDVPVIGMITRLIDSKGMDLIEKAFPDLMKLNIQLVLLGTGDKKYHRFFMNMASKYHDKFSCFIGFDDELAHLIEAGSDMFLMPSKFEPCGLNQMYSLVYGTVPIVRKTGGLADTVQPFNPKNKTGNGFVFEDYNAKDMMKVIKDALKVYTNEPETWKIIQQNGMQQDFSWINSAKKYVELYKKLTD</sequence>
<keyword evidence="5 8" id="KW-0328">Glycosyltransferase</keyword>
<comment type="catalytic activity">
    <reaction evidence="1 8">
        <text>[(1-&gt;4)-alpha-D-glucosyl](n) + ADP-alpha-D-glucose = [(1-&gt;4)-alpha-D-glucosyl](n+1) + ADP + H(+)</text>
        <dbReference type="Rhea" id="RHEA:18189"/>
        <dbReference type="Rhea" id="RHEA-COMP:9584"/>
        <dbReference type="Rhea" id="RHEA-COMP:9587"/>
        <dbReference type="ChEBI" id="CHEBI:15378"/>
        <dbReference type="ChEBI" id="CHEBI:15444"/>
        <dbReference type="ChEBI" id="CHEBI:57498"/>
        <dbReference type="ChEBI" id="CHEBI:456216"/>
        <dbReference type="EC" id="2.4.1.21"/>
    </reaction>
</comment>
<evidence type="ECO:0000256" key="5">
    <source>
        <dbReference type="ARBA" id="ARBA00022676"/>
    </source>
</evidence>
<dbReference type="NCBIfam" id="NF001899">
    <property type="entry name" value="PRK00654.1-2"/>
    <property type="match status" value="1"/>
</dbReference>
<gene>
    <name evidence="8 11" type="primary">glgA</name>
    <name evidence="11" type="ORF">P0M35_09660</name>
</gene>
<evidence type="ECO:0000259" key="9">
    <source>
        <dbReference type="Pfam" id="PF00534"/>
    </source>
</evidence>
<accession>A0AAE3P108</accession>
<dbReference type="PANTHER" id="PTHR45825:SF11">
    <property type="entry name" value="ALPHA AMYLASE DOMAIN-CONTAINING PROTEIN"/>
    <property type="match status" value="1"/>
</dbReference>
<name>A0AAE3P108_9BACT</name>
<dbReference type="Pfam" id="PF08323">
    <property type="entry name" value="Glyco_transf_5"/>
    <property type="match status" value="1"/>
</dbReference>
<dbReference type="InterPro" id="IPR011835">
    <property type="entry name" value="GS/SS"/>
</dbReference>
<keyword evidence="6 8" id="KW-0808">Transferase</keyword>
<dbReference type="GO" id="GO:0009011">
    <property type="term" value="F:alpha-1,4-glucan glucosyltransferase (ADP-glucose donor) activity"/>
    <property type="evidence" value="ECO:0007669"/>
    <property type="project" value="UniProtKB-UniRule"/>
</dbReference>
<evidence type="ECO:0000256" key="2">
    <source>
        <dbReference type="ARBA" id="ARBA00002764"/>
    </source>
</evidence>
<dbReference type="NCBIfam" id="TIGR02095">
    <property type="entry name" value="glgA"/>
    <property type="match status" value="1"/>
</dbReference>
<dbReference type="SUPFAM" id="SSF53756">
    <property type="entry name" value="UDP-Glycosyltransferase/glycogen phosphorylase"/>
    <property type="match status" value="1"/>
</dbReference>
<dbReference type="GO" id="GO:0004373">
    <property type="term" value="F:alpha-1,4-glucan glucosyltransferase (UDP-glucose donor) activity"/>
    <property type="evidence" value="ECO:0007669"/>
    <property type="project" value="InterPro"/>
</dbReference>
<dbReference type="PANTHER" id="PTHR45825">
    <property type="entry name" value="GRANULE-BOUND STARCH SYNTHASE 1, CHLOROPLASTIC/AMYLOPLASTIC"/>
    <property type="match status" value="1"/>
</dbReference>
<evidence type="ECO:0000313" key="11">
    <source>
        <dbReference type="EMBL" id="MDF1612417.1"/>
    </source>
</evidence>
<keyword evidence="12" id="KW-1185">Reference proteome</keyword>
<evidence type="ECO:0000259" key="10">
    <source>
        <dbReference type="Pfam" id="PF08323"/>
    </source>
</evidence>
<dbReference type="InterPro" id="IPR001296">
    <property type="entry name" value="Glyco_trans_1"/>
</dbReference>
<evidence type="ECO:0000313" key="12">
    <source>
        <dbReference type="Proteomes" id="UP001221302"/>
    </source>
</evidence>
<dbReference type="EC" id="2.4.1.21" evidence="8"/>
<evidence type="ECO:0000256" key="8">
    <source>
        <dbReference type="HAMAP-Rule" id="MF_00484"/>
    </source>
</evidence>
<dbReference type="Proteomes" id="UP001221302">
    <property type="component" value="Unassembled WGS sequence"/>
</dbReference>
<dbReference type="CDD" id="cd03791">
    <property type="entry name" value="GT5_Glycogen_synthase_DULL1-like"/>
    <property type="match status" value="1"/>
</dbReference>
<dbReference type="Gene3D" id="3.40.50.2000">
    <property type="entry name" value="Glycogen Phosphorylase B"/>
    <property type="match status" value="2"/>
</dbReference>
<feature type="binding site" evidence="8">
    <location>
        <position position="21"/>
    </location>
    <ligand>
        <name>ADP-alpha-D-glucose</name>
        <dbReference type="ChEBI" id="CHEBI:57498"/>
    </ligand>
</feature>
<evidence type="ECO:0000256" key="1">
    <source>
        <dbReference type="ARBA" id="ARBA00001478"/>
    </source>
</evidence>
<dbReference type="RefSeq" id="WP_321536188.1">
    <property type="nucleotide sequence ID" value="NZ_JARGDL010000013.1"/>
</dbReference>
<dbReference type="InterPro" id="IPR013534">
    <property type="entry name" value="Starch_synth_cat_dom"/>
</dbReference>
<evidence type="ECO:0000256" key="7">
    <source>
        <dbReference type="ARBA" id="ARBA00023056"/>
    </source>
</evidence>
<comment type="function">
    <text evidence="2 8">Synthesizes alpha-1,4-glucan chains using ADP-glucose.</text>
</comment>
<proteinExistence type="inferred from homology"/>
<comment type="pathway">
    <text evidence="3 8">Glycan biosynthesis; glycogen biosynthesis.</text>
</comment>
<evidence type="ECO:0000256" key="6">
    <source>
        <dbReference type="ARBA" id="ARBA00022679"/>
    </source>
</evidence>
<feature type="domain" description="Glycosyl transferase family 1" evidence="9">
    <location>
        <begin position="306"/>
        <end position="460"/>
    </location>
</feature>
<dbReference type="AlphaFoldDB" id="A0AAE3P108"/>
<dbReference type="HAMAP" id="MF_00484">
    <property type="entry name" value="Glycogen_synth"/>
    <property type="match status" value="1"/>
</dbReference>
<reference evidence="11" key="1">
    <citation type="submission" date="2023-03" db="EMBL/GenBank/DDBJ databases">
        <title>Stygiobacter electus gen. nov., sp. nov., facultatively anaerobic thermotolerant bacterium of the class Ignavibacteria from a well of Yessentuki mineral water deposit.</title>
        <authorList>
            <person name="Podosokorskaya O.A."/>
            <person name="Elcheninov A.G."/>
            <person name="Petrova N.F."/>
            <person name="Zavarzina D.G."/>
            <person name="Kublanov I.V."/>
            <person name="Merkel A.Y."/>
        </authorList>
    </citation>
    <scope>NUCLEOTIDE SEQUENCE</scope>
    <source>
        <strain evidence="11">09-Me</strain>
    </source>
</reference>
<organism evidence="11 12">
    <name type="scientific">Stygiobacter electus</name>
    <dbReference type="NCBI Taxonomy" id="3032292"/>
    <lineage>
        <taxon>Bacteria</taxon>
        <taxon>Pseudomonadati</taxon>
        <taxon>Ignavibacteriota</taxon>
        <taxon>Ignavibacteria</taxon>
        <taxon>Ignavibacteriales</taxon>
        <taxon>Melioribacteraceae</taxon>
        <taxon>Stygiobacter</taxon>
    </lineage>
</organism>